<evidence type="ECO:0000256" key="4">
    <source>
        <dbReference type="ARBA" id="ARBA00022475"/>
    </source>
</evidence>
<dbReference type="NCBIfam" id="TIGR00710">
    <property type="entry name" value="efflux_Bcr_CflA"/>
    <property type="match status" value="1"/>
</dbReference>
<proteinExistence type="inferred from homology"/>
<organism evidence="10 11">
    <name type="scientific">Inquilinus limosus MP06</name>
    <dbReference type="NCBI Taxonomy" id="1398085"/>
    <lineage>
        <taxon>Bacteria</taxon>
        <taxon>Pseudomonadati</taxon>
        <taxon>Pseudomonadota</taxon>
        <taxon>Alphaproteobacteria</taxon>
        <taxon>Rhodospirillales</taxon>
        <taxon>Rhodospirillaceae</taxon>
        <taxon>Inquilinus</taxon>
    </lineage>
</organism>
<feature type="transmembrane region" description="Helical" evidence="8">
    <location>
        <begin position="179"/>
        <end position="199"/>
    </location>
</feature>
<dbReference type="GO" id="GO:1990961">
    <property type="term" value="P:xenobiotic detoxification by transmembrane export across the plasma membrane"/>
    <property type="evidence" value="ECO:0007669"/>
    <property type="project" value="InterPro"/>
</dbReference>
<name>A0A0A0DE61_9PROT</name>
<feature type="transmembrane region" description="Helical" evidence="8">
    <location>
        <begin position="263"/>
        <end position="285"/>
    </location>
</feature>
<dbReference type="OrthoDB" id="9800416at2"/>
<feature type="transmembrane region" description="Helical" evidence="8">
    <location>
        <begin position="118"/>
        <end position="139"/>
    </location>
</feature>
<dbReference type="InterPro" id="IPR004812">
    <property type="entry name" value="Efflux_drug-R_Bcr/CmlA"/>
</dbReference>
<sequence length="424" mass="45313">MSFVSRITGGAKAPGRATPAPGFAEFVGLIAFMMALISLSIDNLLPAFGAIQADLGIADANALQYVLTAYMAGFGVMQLIYGPISDVIGRRPTLMIGLTVYTVGSILAIVAHGFEWLLIARVVQGMGAAAARVLTVTIVRDRFSGREMARVMSLTMMVFIIVPIFAPAIGQAFLFLGGWHAIFVSMLVLALVQIVWFNLRMPETLHPEYRKRLSPSAIGSAMRRCVTTRVSIGYASAMGLMMGALMSYLGSSQAIFETDVYALGTYFPMAFGLIAMVMGFASFLNSRLVRRLGMRRLSHTGILGFVAVGALQVVFAFAFGGKPPLFLFGAVLAANMFLFSLTVPNFNAMAMEPLGDVAGTASSVFGSYTTIVSAILGAVVGQAFDGTVVPLAFGYFGLGLLALLIVLWTERGRLFVPHHPDPVR</sequence>
<gene>
    <name evidence="10" type="ORF">P409_05465</name>
</gene>
<dbReference type="PANTHER" id="PTHR23502">
    <property type="entry name" value="MAJOR FACILITATOR SUPERFAMILY"/>
    <property type="match status" value="1"/>
</dbReference>
<feature type="transmembrane region" description="Helical" evidence="8">
    <location>
        <begin position="297"/>
        <end position="319"/>
    </location>
</feature>
<evidence type="ECO:0000256" key="1">
    <source>
        <dbReference type="ARBA" id="ARBA00004651"/>
    </source>
</evidence>
<feature type="transmembrane region" description="Helical" evidence="8">
    <location>
        <begin position="151"/>
        <end position="173"/>
    </location>
</feature>
<dbReference type="GO" id="GO:0005886">
    <property type="term" value="C:plasma membrane"/>
    <property type="evidence" value="ECO:0007669"/>
    <property type="project" value="UniProtKB-SubCell"/>
</dbReference>
<accession>A0A0A0DE61</accession>
<dbReference type="InterPro" id="IPR011701">
    <property type="entry name" value="MFS"/>
</dbReference>
<evidence type="ECO:0000313" key="11">
    <source>
        <dbReference type="Proteomes" id="UP000029995"/>
    </source>
</evidence>
<keyword evidence="8" id="KW-0997">Cell inner membrane</keyword>
<keyword evidence="3 8" id="KW-0813">Transport</keyword>
<dbReference type="SUPFAM" id="SSF103473">
    <property type="entry name" value="MFS general substrate transporter"/>
    <property type="match status" value="1"/>
</dbReference>
<protein>
    <recommendedName>
        <fullName evidence="8">Bcr/CflA family efflux transporter</fullName>
    </recommendedName>
</protein>
<dbReference type="Gene3D" id="1.20.1720.10">
    <property type="entry name" value="Multidrug resistance protein D"/>
    <property type="match status" value="1"/>
</dbReference>
<evidence type="ECO:0000256" key="7">
    <source>
        <dbReference type="ARBA" id="ARBA00023136"/>
    </source>
</evidence>
<keyword evidence="4" id="KW-1003">Cell membrane</keyword>
<feature type="transmembrane region" description="Helical" evidence="8">
    <location>
        <begin position="93"/>
        <end position="112"/>
    </location>
</feature>
<comment type="caution">
    <text evidence="10">The sequence shown here is derived from an EMBL/GenBank/DDBJ whole genome shotgun (WGS) entry which is preliminary data.</text>
</comment>
<dbReference type="GO" id="GO:0042910">
    <property type="term" value="F:xenobiotic transmembrane transporter activity"/>
    <property type="evidence" value="ECO:0007669"/>
    <property type="project" value="InterPro"/>
</dbReference>
<evidence type="ECO:0000259" key="9">
    <source>
        <dbReference type="PROSITE" id="PS50850"/>
    </source>
</evidence>
<dbReference type="InterPro" id="IPR036259">
    <property type="entry name" value="MFS_trans_sf"/>
</dbReference>
<evidence type="ECO:0000256" key="8">
    <source>
        <dbReference type="RuleBase" id="RU365088"/>
    </source>
</evidence>
<reference evidence="10 11" key="1">
    <citation type="submission" date="2014-01" db="EMBL/GenBank/DDBJ databases">
        <title>Genome sequence determination for a cystic fibrosis isolate, Inquilinus limosus.</title>
        <authorList>
            <person name="Pino M."/>
            <person name="Di Conza J."/>
            <person name="Gutkind G."/>
        </authorList>
    </citation>
    <scope>NUCLEOTIDE SEQUENCE [LARGE SCALE GENOMIC DNA]</scope>
    <source>
        <strain evidence="10 11">MP06</strain>
    </source>
</reference>
<comment type="subcellular location">
    <subcellularLocation>
        <location evidence="8">Cell inner membrane</location>
        <topology evidence="8">Multi-pass membrane protein</topology>
    </subcellularLocation>
    <subcellularLocation>
        <location evidence="1">Cell membrane</location>
        <topology evidence="1">Multi-pass membrane protein</topology>
    </subcellularLocation>
</comment>
<dbReference type="CDD" id="cd17320">
    <property type="entry name" value="MFS_MdfA_MDR_like"/>
    <property type="match status" value="1"/>
</dbReference>
<feature type="transmembrane region" description="Helical" evidence="8">
    <location>
        <begin position="20"/>
        <end position="41"/>
    </location>
</feature>
<dbReference type="PROSITE" id="PS50850">
    <property type="entry name" value="MFS"/>
    <property type="match status" value="1"/>
</dbReference>
<dbReference type="RefSeq" id="WP_034832711.1">
    <property type="nucleotide sequence ID" value="NZ_JANX01000037.1"/>
</dbReference>
<comment type="similarity">
    <text evidence="2 8">Belongs to the major facilitator superfamily. Bcr/CmlA family.</text>
</comment>
<dbReference type="AlphaFoldDB" id="A0A0A0DE61"/>
<feature type="transmembrane region" description="Helical" evidence="8">
    <location>
        <begin position="61"/>
        <end position="81"/>
    </location>
</feature>
<feature type="transmembrane region" description="Helical" evidence="8">
    <location>
        <begin position="232"/>
        <end position="251"/>
    </location>
</feature>
<feature type="transmembrane region" description="Helical" evidence="8">
    <location>
        <begin position="364"/>
        <end position="384"/>
    </location>
</feature>
<dbReference type="InterPro" id="IPR020846">
    <property type="entry name" value="MFS_dom"/>
</dbReference>
<evidence type="ECO:0000313" key="10">
    <source>
        <dbReference type="EMBL" id="KGM35282.1"/>
    </source>
</evidence>
<dbReference type="PANTHER" id="PTHR23502:SF132">
    <property type="entry name" value="POLYAMINE TRANSPORTER 2-RELATED"/>
    <property type="match status" value="1"/>
</dbReference>
<keyword evidence="6 8" id="KW-1133">Transmembrane helix</keyword>
<dbReference type="Pfam" id="PF07690">
    <property type="entry name" value="MFS_1"/>
    <property type="match status" value="1"/>
</dbReference>
<feature type="domain" description="Major facilitator superfamily (MFS) profile" evidence="9">
    <location>
        <begin position="26"/>
        <end position="420"/>
    </location>
</feature>
<evidence type="ECO:0000256" key="6">
    <source>
        <dbReference type="ARBA" id="ARBA00022989"/>
    </source>
</evidence>
<keyword evidence="7 8" id="KW-0472">Membrane</keyword>
<evidence type="ECO:0000256" key="5">
    <source>
        <dbReference type="ARBA" id="ARBA00022692"/>
    </source>
</evidence>
<evidence type="ECO:0000256" key="3">
    <source>
        <dbReference type="ARBA" id="ARBA00022448"/>
    </source>
</evidence>
<feature type="transmembrane region" description="Helical" evidence="8">
    <location>
        <begin position="325"/>
        <end position="343"/>
    </location>
</feature>
<keyword evidence="5 8" id="KW-0812">Transmembrane</keyword>
<dbReference type="Proteomes" id="UP000029995">
    <property type="component" value="Unassembled WGS sequence"/>
</dbReference>
<dbReference type="EMBL" id="JANX01000037">
    <property type="protein sequence ID" value="KGM35282.1"/>
    <property type="molecule type" value="Genomic_DNA"/>
</dbReference>
<feature type="transmembrane region" description="Helical" evidence="8">
    <location>
        <begin position="390"/>
        <end position="409"/>
    </location>
</feature>
<evidence type="ECO:0000256" key="2">
    <source>
        <dbReference type="ARBA" id="ARBA00006236"/>
    </source>
</evidence>